<keyword evidence="2" id="KW-1185">Reference proteome</keyword>
<protein>
    <submittedName>
        <fullName evidence="1">Uncharacterized protein</fullName>
    </submittedName>
</protein>
<accession>A0A3R7NBA8</accession>
<organism evidence="1 2">
    <name type="scientific">Trypanosoma rangeli</name>
    <dbReference type="NCBI Taxonomy" id="5698"/>
    <lineage>
        <taxon>Eukaryota</taxon>
        <taxon>Discoba</taxon>
        <taxon>Euglenozoa</taxon>
        <taxon>Kinetoplastea</taxon>
        <taxon>Metakinetoplastina</taxon>
        <taxon>Trypanosomatida</taxon>
        <taxon>Trypanosomatidae</taxon>
        <taxon>Trypanosoma</taxon>
        <taxon>Herpetosoma</taxon>
    </lineage>
</organism>
<reference evidence="1 2" key="1">
    <citation type="journal article" date="2018" name="BMC Genomics">
        <title>Genomic comparison of Trypanosoma conorhini and Trypanosoma rangeli to Trypanosoma cruzi strains of high and low virulence.</title>
        <authorList>
            <person name="Bradwell K.R."/>
            <person name="Koparde V.N."/>
            <person name="Matveyev A.V."/>
            <person name="Serrano M.G."/>
            <person name="Alves J.M."/>
            <person name="Parikh H."/>
            <person name="Huang B."/>
            <person name="Lee V."/>
            <person name="Espinosa-Alvarez O."/>
            <person name="Ortiz P.A."/>
            <person name="Costa-Martins A.G."/>
            <person name="Teixeira M.M."/>
            <person name="Buck G.A."/>
        </authorList>
    </citation>
    <scope>NUCLEOTIDE SEQUENCE [LARGE SCALE GENOMIC DNA]</scope>
    <source>
        <strain evidence="1 2">AM80</strain>
    </source>
</reference>
<dbReference type="GeneID" id="40331845"/>
<comment type="caution">
    <text evidence="1">The sequence shown here is derived from an EMBL/GenBank/DDBJ whole genome shotgun (WGS) entry which is preliminary data.</text>
</comment>
<dbReference type="Proteomes" id="UP000283634">
    <property type="component" value="Unassembled WGS sequence"/>
</dbReference>
<evidence type="ECO:0000313" key="2">
    <source>
        <dbReference type="Proteomes" id="UP000283634"/>
    </source>
</evidence>
<dbReference type="AlphaFoldDB" id="A0A3R7NBA8"/>
<dbReference type="VEuPathDB" id="TriTrypDB:TRSC58_01651"/>
<gene>
    <name evidence="1" type="ORF">TraAM80_07912</name>
</gene>
<dbReference type="RefSeq" id="XP_029235475.1">
    <property type="nucleotide sequence ID" value="XM_029384679.1"/>
</dbReference>
<sequence>MPFYTRVIGLYERFTVLSATAIRREVQALLGTTTSNAPLSELREVCALLSKSGERRRARLVVDALPQPQRQSFITALDLADPPSESFVPQCQEKQAAVAEPFSTIGISEMSNEALLRLGFALQRPNPQRRRAALHSAAANDIEEKEGGERLGHNAVIQRQLFMEFRRRRRVQGVDAVRHELEV</sequence>
<proteinExistence type="predicted"/>
<name>A0A3R7NBA8_TRYRA</name>
<dbReference type="EMBL" id="MKGL01000356">
    <property type="protein sequence ID" value="RNE99928.1"/>
    <property type="molecule type" value="Genomic_DNA"/>
</dbReference>
<evidence type="ECO:0000313" key="1">
    <source>
        <dbReference type="EMBL" id="RNE99928.1"/>
    </source>
</evidence>